<dbReference type="PANTHER" id="PTHR42865">
    <property type="entry name" value="PROTON/GLUTAMATE-ASPARTATE SYMPORTER"/>
    <property type="match status" value="1"/>
</dbReference>
<keyword evidence="2" id="KW-0813">Transport</keyword>
<name>A0ABV0B9S9_9SPHN</name>
<comment type="caution">
    <text evidence="9">The sequence shown here is derived from an EMBL/GenBank/DDBJ whole genome shotgun (WGS) entry which is preliminary data.</text>
</comment>
<keyword evidence="3" id="KW-1003">Cell membrane</keyword>
<reference evidence="9 10" key="1">
    <citation type="submission" date="2024-05" db="EMBL/GenBank/DDBJ databases">
        <title>Sphingomonas sp. HF-S3 16S ribosomal RNA gene Genome sequencing and assembly.</title>
        <authorList>
            <person name="Lee H."/>
        </authorList>
    </citation>
    <scope>NUCLEOTIDE SEQUENCE [LARGE SCALE GENOMIC DNA]</scope>
    <source>
        <strain evidence="9 10">HF-S3</strain>
    </source>
</reference>
<evidence type="ECO:0000256" key="2">
    <source>
        <dbReference type="ARBA" id="ARBA00022448"/>
    </source>
</evidence>
<evidence type="ECO:0000256" key="8">
    <source>
        <dbReference type="SAM" id="Phobius"/>
    </source>
</evidence>
<dbReference type="InterPro" id="IPR001991">
    <property type="entry name" value="Na-dicarboxylate_symporter"/>
</dbReference>
<feature type="transmembrane region" description="Helical" evidence="8">
    <location>
        <begin position="26"/>
        <end position="48"/>
    </location>
</feature>
<comment type="subcellular location">
    <subcellularLocation>
        <location evidence="1">Cell membrane</location>
        <topology evidence="1">Multi-pass membrane protein</topology>
    </subcellularLocation>
</comment>
<feature type="transmembrane region" description="Helical" evidence="8">
    <location>
        <begin position="365"/>
        <end position="390"/>
    </location>
</feature>
<dbReference type="InterPro" id="IPR036458">
    <property type="entry name" value="Na:dicarbo_symporter_sf"/>
</dbReference>
<evidence type="ECO:0000256" key="6">
    <source>
        <dbReference type="ARBA" id="ARBA00023136"/>
    </source>
</evidence>
<feature type="transmembrane region" description="Helical" evidence="8">
    <location>
        <begin position="179"/>
        <end position="200"/>
    </location>
</feature>
<evidence type="ECO:0000256" key="5">
    <source>
        <dbReference type="ARBA" id="ARBA00022989"/>
    </source>
</evidence>
<dbReference type="EMBL" id="JBDIZK010000003">
    <property type="protein sequence ID" value="MEN3746845.1"/>
    <property type="molecule type" value="Genomic_DNA"/>
</dbReference>
<evidence type="ECO:0000256" key="4">
    <source>
        <dbReference type="ARBA" id="ARBA00022692"/>
    </source>
</evidence>
<dbReference type="PANTHER" id="PTHR42865:SF7">
    <property type="entry name" value="PROTON_GLUTAMATE-ASPARTATE SYMPORTER"/>
    <property type="match status" value="1"/>
</dbReference>
<accession>A0ABV0B9S9</accession>
<feature type="transmembrane region" description="Helical" evidence="8">
    <location>
        <begin position="221"/>
        <end position="246"/>
    </location>
</feature>
<dbReference type="Proteomes" id="UP001427805">
    <property type="component" value="Unassembled WGS sequence"/>
</dbReference>
<feature type="transmembrane region" description="Helical" evidence="8">
    <location>
        <begin position="340"/>
        <end position="359"/>
    </location>
</feature>
<keyword evidence="4 8" id="KW-0812">Transmembrane</keyword>
<evidence type="ECO:0000313" key="10">
    <source>
        <dbReference type="Proteomes" id="UP001427805"/>
    </source>
</evidence>
<dbReference type="PRINTS" id="PR00173">
    <property type="entry name" value="EDTRNSPORT"/>
</dbReference>
<sequence length="454" mass="46213">MASRVDPAPSRAASGGPSRQHRWPSFGVQVLIGMTVGLALGLVARLIAPDAPVFAAALGEGLHTLGQIFVQLLKALVPPLVFTAIVASIAALRDLENAAKLVVQTLVWFAITALIAVAIGIALGLAIQPGLHSGVDAASAAAPGTTGSWLDFLKGLVPANFLGITASTSLADGAARTTIGFNVLQIIVAAIAVGAAAVRIGPAGEGFLSFNASALMVMRRLLRWVIALTPIGTAGLIGDAVIRYGWDALSALGSFAGAIYLGLALVLFLIYPTLLALHGLSPTRFFASAWPAIQLGFVSRSSVGTLPVTEEVTERALGVPAAYAAFAVPLGATTKMDGCAAIYPAISAIFVAQFFGVPLHLSDYVLIAFVSVIGSAATAGLTGATVMLTLTLSTLGLPLQGVGLLLAIDPILDMGRTAVNVAGQALVPTIVARRAGILDLDRFRQGADGAPVPA</sequence>
<feature type="region of interest" description="Disordered" evidence="7">
    <location>
        <begin position="1"/>
        <end position="20"/>
    </location>
</feature>
<evidence type="ECO:0000313" key="9">
    <source>
        <dbReference type="EMBL" id="MEN3746845.1"/>
    </source>
</evidence>
<keyword evidence="6 8" id="KW-0472">Membrane</keyword>
<dbReference type="Gene3D" id="1.10.3860.10">
    <property type="entry name" value="Sodium:dicarboxylate symporter"/>
    <property type="match status" value="1"/>
</dbReference>
<dbReference type="SUPFAM" id="SSF118215">
    <property type="entry name" value="Proton glutamate symport protein"/>
    <property type="match status" value="1"/>
</dbReference>
<protein>
    <submittedName>
        <fullName evidence="9">Dicarboxylate/amino acid:cation symporter</fullName>
    </submittedName>
</protein>
<evidence type="ECO:0000256" key="1">
    <source>
        <dbReference type="ARBA" id="ARBA00004651"/>
    </source>
</evidence>
<organism evidence="9 10">
    <name type="scientific">Sphingomonas rustica</name>
    <dbReference type="NCBI Taxonomy" id="3103142"/>
    <lineage>
        <taxon>Bacteria</taxon>
        <taxon>Pseudomonadati</taxon>
        <taxon>Pseudomonadota</taxon>
        <taxon>Alphaproteobacteria</taxon>
        <taxon>Sphingomonadales</taxon>
        <taxon>Sphingomonadaceae</taxon>
        <taxon>Sphingomonas</taxon>
    </lineage>
</organism>
<feature type="transmembrane region" description="Helical" evidence="8">
    <location>
        <begin position="68"/>
        <end position="93"/>
    </location>
</feature>
<dbReference type="Pfam" id="PF00375">
    <property type="entry name" value="SDF"/>
    <property type="match status" value="1"/>
</dbReference>
<keyword evidence="5 8" id="KW-1133">Transmembrane helix</keyword>
<feature type="transmembrane region" description="Helical" evidence="8">
    <location>
        <begin position="105"/>
        <end position="127"/>
    </location>
</feature>
<evidence type="ECO:0000256" key="7">
    <source>
        <dbReference type="SAM" id="MobiDB-lite"/>
    </source>
</evidence>
<dbReference type="RefSeq" id="WP_346245841.1">
    <property type="nucleotide sequence ID" value="NZ_JBDIZK010000003.1"/>
</dbReference>
<gene>
    <name evidence="9" type="ORF">TPR58_06685</name>
</gene>
<feature type="transmembrane region" description="Helical" evidence="8">
    <location>
        <begin position="258"/>
        <end position="277"/>
    </location>
</feature>
<evidence type="ECO:0000256" key="3">
    <source>
        <dbReference type="ARBA" id="ARBA00022475"/>
    </source>
</evidence>
<proteinExistence type="predicted"/>
<keyword evidence="10" id="KW-1185">Reference proteome</keyword>